<dbReference type="GO" id="GO:0039706">
    <property type="term" value="F:co-receptor binding"/>
    <property type="evidence" value="ECO:0007669"/>
    <property type="project" value="TreeGrafter"/>
</dbReference>
<evidence type="ECO:0000256" key="5">
    <source>
        <dbReference type="ARBA" id="ARBA00022687"/>
    </source>
</evidence>
<dbReference type="GO" id="GO:0048019">
    <property type="term" value="F:receptor antagonist activity"/>
    <property type="evidence" value="ECO:0007669"/>
    <property type="project" value="TreeGrafter"/>
</dbReference>
<dbReference type="GO" id="GO:0016055">
    <property type="term" value="P:Wnt signaling pathway"/>
    <property type="evidence" value="ECO:0007669"/>
    <property type="project" value="UniProtKB-KW"/>
</dbReference>
<gene>
    <name evidence="10" type="ORF">EOD39_17076</name>
</gene>
<protein>
    <submittedName>
        <fullName evidence="10">Dickkopf-related protein 1</fullName>
    </submittedName>
</protein>
<dbReference type="AlphaFoldDB" id="A0A444V4C7"/>
<evidence type="ECO:0000256" key="8">
    <source>
        <dbReference type="SAM" id="SignalP"/>
    </source>
</evidence>
<evidence type="ECO:0000313" key="10">
    <source>
        <dbReference type="EMBL" id="RXM95258.1"/>
    </source>
</evidence>
<keyword evidence="4" id="KW-0964">Secreted</keyword>
<proteinExistence type="inferred from homology"/>
<evidence type="ECO:0000256" key="4">
    <source>
        <dbReference type="ARBA" id="ARBA00022525"/>
    </source>
</evidence>
<reference evidence="10 11" key="1">
    <citation type="submission" date="2019-01" db="EMBL/GenBank/DDBJ databases">
        <title>Draft Genome and Complete Hox-Cluster Characterization of the Sterlet Sturgeon (Acipenser ruthenus).</title>
        <authorList>
            <person name="Wei Q."/>
        </authorList>
    </citation>
    <scope>NUCLEOTIDE SEQUENCE [LARGE SCALE GENOMIC DNA]</scope>
    <source>
        <strain evidence="10">WHYD16114868_AA</strain>
        <tissue evidence="10">Blood</tissue>
    </source>
</reference>
<dbReference type="GO" id="GO:0005615">
    <property type="term" value="C:extracellular space"/>
    <property type="evidence" value="ECO:0007669"/>
    <property type="project" value="TreeGrafter"/>
</dbReference>
<dbReference type="Proteomes" id="UP000289886">
    <property type="component" value="Unassembled WGS sequence"/>
</dbReference>
<comment type="subcellular location">
    <subcellularLocation>
        <location evidence="1">Secreted</location>
    </subcellularLocation>
</comment>
<evidence type="ECO:0000256" key="2">
    <source>
        <dbReference type="ARBA" id="ARBA00010842"/>
    </source>
</evidence>
<evidence type="ECO:0000256" key="6">
    <source>
        <dbReference type="ARBA" id="ARBA00022729"/>
    </source>
</evidence>
<comment type="caution">
    <text evidence="10">The sequence shown here is derived from an EMBL/GenBank/DDBJ whole genome shotgun (WGS) entry which is preliminary data.</text>
</comment>
<keyword evidence="3" id="KW-0217">Developmental protein</keyword>
<dbReference type="InterPro" id="IPR006796">
    <property type="entry name" value="Dickkopf_N"/>
</dbReference>
<feature type="signal peptide" evidence="8">
    <location>
        <begin position="1"/>
        <end position="25"/>
    </location>
</feature>
<evidence type="ECO:0000313" key="11">
    <source>
        <dbReference type="Proteomes" id="UP000289886"/>
    </source>
</evidence>
<keyword evidence="6 8" id="KW-0732">Signal</keyword>
<keyword evidence="5" id="KW-0879">Wnt signaling pathway</keyword>
<dbReference type="EMBL" id="SCEB01002526">
    <property type="protein sequence ID" value="RXM95258.1"/>
    <property type="molecule type" value="Genomic_DNA"/>
</dbReference>
<keyword evidence="11" id="KW-1185">Reference proteome</keyword>
<dbReference type="InterPro" id="IPR039863">
    <property type="entry name" value="DKK1-4"/>
</dbReference>
<feature type="chain" id="PRO_5019078009" evidence="8">
    <location>
        <begin position="26"/>
        <end position="254"/>
    </location>
</feature>
<feature type="domain" description="Dickkopf N-terminal cysteine-rich" evidence="9">
    <location>
        <begin position="72"/>
        <end position="118"/>
    </location>
</feature>
<dbReference type="Pfam" id="PF04706">
    <property type="entry name" value="Dickkopf_N"/>
    <property type="match status" value="1"/>
</dbReference>
<comment type="similarity">
    <text evidence="2">Belongs to the dickkopf family.</text>
</comment>
<dbReference type="PANTHER" id="PTHR12113">
    <property type="entry name" value="DICKKOPF3-LIKE 3"/>
    <property type="match status" value="1"/>
</dbReference>
<organism evidence="10 11">
    <name type="scientific">Acipenser ruthenus</name>
    <name type="common">Sterlet sturgeon</name>
    <dbReference type="NCBI Taxonomy" id="7906"/>
    <lineage>
        <taxon>Eukaryota</taxon>
        <taxon>Metazoa</taxon>
        <taxon>Chordata</taxon>
        <taxon>Craniata</taxon>
        <taxon>Vertebrata</taxon>
        <taxon>Euteleostomi</taxon>
        <taxon>Actinopterygii</taxon>
        <taxon>Chondrostei</taxon>
        <taxon>Acipenseriformes</taxon>
        <taxon>Acipenseridae</taxon>
        <taxon>Acipenser</taxon>
    </lineage>
</organism>
<evidence type="ECO:0000256" key="1">
    <source>
        <dbReference type="ARBA" id="ARBA00004613"/>
    </source>
</evidence>
<evidence type="ECO:0000256" key="7">
    <source>
        <dbReference type="ARBA" id="ARBA00023157"/>
    </source>
</evidence>
<dbReference type="PANTHER" id="PTHR12113:SF11">
    <property type="entry name" value="DICKKOPF-RELATED PROTEIN 1"/>
    <property type="match status" value="1"/>
</dbReference>
<accession>A0A444V4C7</accession>
<evidence type="ECO:0000256" key="3">
    <source>
        <dbReference type="ARBA" id="ARBA00022473"/>
    </source>
</evidence>
<dbReference type="GO" id="GO:0090090">
    <property type="term" value="P:negative regulation of canonical Wnt signaling pathway"/>
    <property type="evidence" value="ECO:0007669"/>
    <property type="project" value="TreeGrafter"/>
</dbReference>
<name>A0A444V4C7_ACIRT</name>
<evidence type="ECO:0000259" key="9">
    <source>
        <dbReference type="Pfam" id="PF04706"/>
    </source>
</evidence>
<keyword evidence="7" id="KW-1015">Disulfide bond</keyword>
<sequence>MYLKTARILVAVSIVLSCYLDAGSGFSNSNSIKNLSDGALNPSHPVSATPDAIAHDSGSQNQAIDTYQNFYCVEDQNCADGEFCYRSRGVCLSCRKRRKRCLRDAMCCPGNHCSNGLCLPNEGEAGHHAEIEETIIESFAHEDHHFTMEPHPRRTTMPTKPHSDKDPQTVQKDYAVLVTFGPRSASQCLKKGKCAPNTKGKELMAWRYSSAVTVEMAWHAEHRRENILASHQDSTPAKALIMSSKTTEIKRGLL</sequence>
<dbReference type="PROSITE" id="PS51257">
    <property type="entry name" value="PROKAR_LIPOPROTEIN"/>
    <property type="match status" value="1"/>
</dbReference>